<evidence type="ECO:0000256" key="2">
    <source>
        <dbReference type="ARBA" id="ARBA00009457"/>
    </source>
</evidence>
<dbReference type="GO" id="GO:0005794">
    <property type="term" value="C:Golgi apparatus"/>
    <property type="evidence" value="ECO:0007669"/>
    <property type="project" value="TreeGrafter"/>
</dbReference>
<proteinExistence type="inferred from homology"/>
<name>A0A0G4N432_VERLO</name>
<keyword evidence="4 7" id="KW-1133">Transmembrane helix</keyword>
<protein>
    <submittedName>
        <fullName evidence="8">Uncharacterized protein</fullName>
    </submittedName>
</protein>
<evidence type="ECO:0000256" key="4">
    <source>
        <dbReference type="ARBA" id="ARBA00022989"/>
    </source>
</evidence>
<evidence type="ECO:0000256" key="6">
    <source>
        <dbReference type="SAM" id="MobiDB-lite"/>
    </source>
</evidence>
<evidence type="ECO:0000256" key="3">
    <source>
        <dbReference type="ARBA" id="ARBA00022692"/>
    </source>
</evidence>
<gene>
    <name evidence="8" type="ORF">BN1723_005025</name>
</gene>
<organism evidence="8 9">
    <name type="scientific">Verticillium longisporum</name>
    <name type="common">Verticillium dahliae var. longisporum</name>
    <dbReference type="NCBI Taxonomy" id="100787"/>
    <lineage>
        <taxon>Eukaryota</taxon>
        <taxon>Fungi</taxon>
        <taxon>Dikarya</taxon>
        <taxon>Ascomycota</taxon>
        <taxon>Pezizomycotina</taxon>
        <taxon>Sordariomycetes</taxon>
        <taxon>Hypocreomycetidae</taxon>
        <taxon>Glomerellales</taxon>
        <taxon>Plectosphaerellaceae</taxon>
        <taxon>Verticillium</taxon>
    </lineage>
</organism>
<dbReference type="Pfam" id="PF03381">
    <property type="entry name" value="CDC50"/>
    <property type="match status" value="1"/>
</dbReference>
<dbReference type="InterPro" id="IPR005045">
    <property type="entry name" value="CDC50/LEM3_fam"/>
</dbReference>
<sequence>MGGRNNFLGIAYVVVGGLCIVLGGVFTVTHLLKPRKLGDHTYLSWNNAPASQKGPATGGVLGGSSGAMASGRDLRPGEA</sequence>
<reference evidence="9" key="1">
    <citation type="submission" date="2015-05" db="EMBL/GenBank/DDBJ databases">
        <authorList>
            <person name="Fogelqvist Johan"/>
        </authorList>
    </citation>
    <scope>NUCLEOTIDE SEQUENCE [LARGE SCALE GENOMIC DNA]</scope>
</reference>
<feature type="transmembrane region" description="Helical" evidence="7">
    <location>
        <begin position="6"/>
        <end position="28"/>
    </location>
</feature>
<evidence type="ECO:0000313" key="9">
    <source>
        <dbReference type="Proteomes" id="UP000045706"/>
    </source>
</evidence>
<dbReference type="Proteomes" id="UP000045706">
    <property type="component" value="Unassembled WGS sequence"/>
</dbReference>
<evidence type="ECO:0000256" key="5">
    <source>
        <dbReference type="ARBA" id="ARBA00023136"/>
    </source>
</evidence>
<accession>A0A0G4N432</accession>
<feature type="region of interest" description="Disordered" evidence="6">
    <location>
        <begin position="48"/>
        <end position="79"/>
    </location>
</feature>
<dbReference type="PANTHER" id="PTHR10926:SF0">
    <property type="entry name" value="CDC50, ISOFORM A"/>
    <property type="match status" value="1"/>
</dbReference>
<keyword evidence="3 7" id="KW-0812">Transmembrane</keyword>
<dbReference type="EMBL" id="CVQI01032385">
    <property type="protein sequence ID" value="CRK41085.1"/>
    <property type="molecule type" value="Genomic_DNA"/>
</dbReference>
<feature type="compositionally biased region" description="Gly residues" evidence="6">
    <location>
        <begin position="56"/>
        <end position="65"/>
    </location>
</feature>
<dbReference type="AlphaFoldDB" id="A0A0G4N432"/>
<dbReference type="PANTHER" id="PTHR10926">
    <property type="entry name" value="CELL CYCLE CONTROL PROTEIN 50"/>
    <property type="match status" value="1"/>
</dbReference>
<comment type="subcellular location">
    <subcellularLocation>
        <location evidence="1">Membrane</location>
        <topology evidence="1">Multi-pass membrane protein</topology>
    </subcellularLocation>
</comment>
<dbReference type="GO" id="GO:0005783">
    <property type="term" value="C:endoplasmic reticulum"/>
    <property type="evidence" value="ECO:0007669"/>
    <property type="project" value="TreeGrafter"/>
</dbReference>
<comment type="similarity">
    <text evidence="2">Belongs to the CDC50/LEM3 family.</text>
</comment>
<dbReference type="GO" id="GO:0005886">
    <property type="term" value="C:plasma membrane"/>
    <property type="evidence" value="ECO:0007669"/>
    <property type="project" value="TreeGrafter"/>
</dbReference>
<evidence type="ECO:0000256" key="1">
    <source>
        <dbReference type="ARBA" id="ARBA00004141"/>
    </source>
</evidence>
<evidence type="ECO:0000256" key="7">
    <source>
        <dbReference type="SAM" id="Phobius"/>
    </source>
</evidence>
<evidence type="ECO:0000313" key="8">
    <source>
        <dbReference type="EMBL" id="CRK41085.1"/>
    </source>
</evidence>
<keyword evidence="5 7" id="KW-0472">Membrane</keyword>